<evidence type="ECO:0000256" key="6">
    <source>
        <dbReference type="ARBA" id="ARBA00022771"/>
    </source>
</evidence>
<dbReference type="InterPro" id="IPR013083">
    <property type="entry name" value="Znf_RING/FYVE/PHD"/>
</dbReference>
<dbReference type="GO" id="GO:0005634">
    <property type="term" value="C:nucleus"/>
    <property type="evidence" value="ECO:0007669"/>
    <property type="project" value="UniProtKB-SubCell"/>
</dbReference>
<keyword evidence="5" id="KW-0479">Metal-binding</keyword>
<feature type="compositionally biased region" description="Polar residues" evidence="12">
    <location>
        <begin position="394"/>
        <end position="411"/>
    </location>
</feature>
<keyword evidence="4" id="KW-0808">Transferase</keyword>
<sequence length="432" mass="48496">MASRSRFSGAQAASNRATTSVDRLPPYQKPSHPLNDSAQVKLGRIFSDQTTRKALQEHNTEIESKITAAAAAVNDALRSQEEYVERRRKKWERGIHVEEQEEEEQKLANLRTQVEDMTRELEENMRHAIDGEEAVQRLEDGLKWVKEQLPAAQLQSQSQAQYHAQSQFQSQSQRRRNEGYEEEEAEEEGSSPGPTAPDTERVALAGASEMLADRVQRKETEYLNFSHGARYSKNNAYIGFKKMVHDAKFGDHGPPLPHADTWFTERGSPDVGITATQNGADSDDDIVLDRANISTRCPITFLKFKEPYTSKNCPHSFEKTAVLELLRRSTLIVGGGPGQRGEKGVQCPVTGCDQTLTAKTLYADPIIIRKLQRMKQAEEQEEEDSEDEIDAQPRRQTQGSLSQGSSRSPATQKRPRSSIVLDVDEMNVDDEG</sequence>
<keyword evidence="15" id="KW-1185">Reference proteome</keyword>
<dbReference type="AlphaFoldDB" id="A0A9P4V119"/>
<accession>A0A9P4V119</accession>
<dbReference type="GO" id="GO:0000724">
    <property type="term" value="P:double-strand break repair via homologous recombination"/>
    <property type="evidence" value="ECO:0007669"/>
    <property type="project" value="InterPro"/>
</dbReference>
<proteinExistence type="inferred from homology"/>
<evidence type="ECO:0000256" key="11">
    <source>
        <dbReference type="SAM" id="Coils"/>
    </source>
</evidence>
<feature type="region of interest" description="Disordered" evidence="12">
    <location>
        <begin position="1"/>
        <end position="38"/>
    </location>
</feature>
<dbReference type="GO" id="GO:0061665">
    <property type="term" value="F:SUMO ligase activity"/>
    <property type="evidence" value="ECO:0007669"/>
    <property type="project" value="TreeGrafter"/>
</dbReference>
<comment type="caution">
    <text evidence="14">The sequence shown here is derived from an EMBL/GenBank/DDBJ whole genome shotgun (WGS) entry which is preliminary data.</text>
</comment>
<dbReference type="GO" id="GO:0016925">
    <property type="term" value="P:protein sumoylation"/>
    <property type="evidence" value="ECO:0007669"/>
    <property type="project" value="TreeGrafter"/>
</dbReference>
<dbReference type="InterPro" id="IPR004181">
    <property type="entry name" value="Znf_MIZ"/>
</dbReference>
<feature type="compositionally biased region" description="Acidic residues" evidence="12">
    <location>
        <begin position="180"/>
        <end position="189"/>
    </location>
</feature>
<dbReference type="EMBL" id="ML996131">
    <property type="protein sequence ID" value="KAF2735867.1"/>
    <property type="molecule type" value="Genomic_DNA"/>
</dbReference>
<feature type="region of interest" description="Disordered" evidence="12">
    <location>
        <begin position="155"/>
        <end position="199"/>
    </location>
</feature>
<evidence type="ECO:0000313" key="15">
    <source>
        <dbReference type="Proteomes" id="UP000799444"/>
    </source>
</evidence>
<dbReference type="GO" id="GO:0008270">
    <property type="term" value="F:zinc ion binding"/>
    <property type="evidence" value="ECO:0007669"/>
    <property type="project" value="UniProtKB-KW"/>
</dbReference>
<evidence type="ECO:0000256" key="12">
    <source>
        <dbReference type="SAM" id="MobiDB-lite"/>
    </source>
</evidence>
<feature type="compositionally biased region" description="Acidic residues" evidence="12">
    <location>
        <begin position="422"/>
        <end position="432"/>
    </location>
</feature>
<dbReference type="Pfam" id="PF11789">
    <property type="entry name" value="zf-Nse"/>
    <property type="match status" value="1"/>
</dbReference>
<evidence type="ECO:0000313" key="14">
    <source>
        <dbReference type="EMBL" id="KAF2735867.1"/>
    </source>
</evidence>
<keyword evidence="11" id="KW-0175">Coiled coil</keyword>
<evidence type="ECO:0000256" key="7">
    <source>
        <dbReference type="ARBA" id="ARBA00022786"/>
    </source>
</evidence>
<evidence type="ECO:0000256" key="3">
    <source>
        <dbReference type="ARBA" id="ARBA00008212"/>
    </source>
</evidence>
<feature type="compositionally biased region" description="Polar residues" evidence="12">
    <location>
        <begin position="1"/>
        <end position="21"/>
    </location>
</feature>
<dbReference type="PANTHER" id="PTHR21330">
    <property type="entry name" value="E3 SUMO-PROTEIN LIGASE NSE2"/>
    <property type="match status" value="1"/>
</dbReference>
<dbReference type="PANTHER" id="PTHR21330:SF1">
    <property type="entry name" value="E3 SUMO-PROTEIN LIGASE NSE2"/>
    <property type="match status" value="1"/>
</dbReference>
<comment type="subcellular location">
    <subcellularLocation>
        <location evidence="1">Nucleus</location>
    </subcellularLocation>
</comment>
<keyword evidence="9" id="KW-0539">Nucleus</keyword>
<evidence type="ECO:0000256" key="8">
    <source>
        <dbReference type="ARBA" id="ARBA00022833"/>
    </source>
</evidence>
<evidence type="ECO:0000259" key="13">
    <source>
        <dbReference type="PROSITE" id="PS51044"/>
    </source>
</evidence>
<dbReference type="PROSITE" id="PS51044">
    <property type="entry name" value="ZF_SP_RING"/>
    <property type="match status" value="1"/>
</dbReference>
<protein>
    <recommendedName>
        <fullName evidence="13">SP-RING-type domain-containing protein</fullName>
    </recommendedName>
</protein>
<keyword evidence="8" id="KW-0862">Zinc</keyword>
<evidence type="ECO:0000256" key="1">
    <source>
        <dbReference type="ARBA" id="ARBA00004123"/>
    </source>
</evidence>
<gene>
    <name evidence="14" type="ORF">EJ04DRAFT_434199</name>
</gene>
<keyword evidence="7" id="KW-0833">Ubl conjugation pathway</keyword>
<keyword evidence="6 10" id="KW-0863">Zinc-finger</keyword>
<dbReference type="SUPFAM" id="SSF57850">
    <property type="entry name" value="RING/U-box"/>
    <property type="match status" value="1"/>
</dbReference>
<feature type="compositionally biased region" description="Acidic residues" evidence="12">
    <location>
        <begin position="379"/>
        <end position="390"/>
    </location>
</feature>
<feature type="domain" description="SP-RING-type" evidence="13">
    <location>
        <begin position="282"/>
        <end position="380"/>
    </location>
</feature>
<evidence type="ECO:0000256" key="10">
    <source>
        <dbReference type="PROSITE-ProRule" id="PRU00452"/>
    </source>
</evidence>
<feature type="coiled-coil region" evidence="11">
    <location>
        <begin position="97"/>
        <end position="127"/>
    </location>
</feature>
<evidence type="ECO:0000256" key="5">
    <source>
        <dbReference type="ARBA" id="ARBA00022723"/>
    </source>
</evidence>
<dbReference type="Proteomes" id="UP000799444">
    <property type="component" value="Unassembled WGS sequence"/>
</dbReference>
<evidence type="ECO:0000256" key="9">
    <source>
        <dbReference type="ARBA" id="ARBA00023242"/>
    </source>
</evidence>
<feature type="region of interest" description="Disordered" evidence="12">
    <location>
        <begin position="373"/>
        <end position="432"/>
    </location>
</feature>
<dbReference type="GO" id="GO:0030915">
    <property type="term" value="C:Smc5-Smc6 complex"/>
    <property type="evidence" value="ECO:0007669"/>
    <property type="project" value="InterPro"/>
</dbReference>
<feature type="compositionally biased region" description="Low complexity" evidence="12">
    <location>
        <begin position="155"/>
        <end position="172"/>
    </location>
</feature>
<evidence type="ECO:0000256" key="4">
    <source>
        <dbReference type="ARBA" id="ARBA00022679"/>
    </source>
</evidence>
<comment type="pathway">
    <text evidence="2">Protein modification; protein sumoylation.</text>
</comment>
<organism evidence="14 15">
    <name type="scientific">Polyplosphaeria fusca</name>
    <dbReference type="NCBI Taxonomy" id="682080"/>
    <lineage>
        <taxon>Eukaryota</taxon>
        <taxon>Fungi</taxon>
        <taxon>Dikarya</taxon>
        <taxon>Ascomycota</taxon>
        <taxon>Pezizomycotina</taxon>
        <taxon>Dothideomycetes</taxon>
        <taxon>Pleosporomycetidae</taxon>
        <taxon>Pleosporales</taxon>
        <taxon>Tetraplosphaeriaceae</taxon>
        <taxon>Polyplosphaeria</taxon>
    </lineage>
</organism>
<name>A0A9P4V119_9PLEO</name>
<comment type="similarity">
    <text evidence="3">Belongs to the NSE2 family.</text>
</comment>
<evidence type="ECO:0000256" key="2">
    <source>
        <dbReference type="ARBA" id="ARBA00004718"/>
    </source>
</evidence>
<dbReference type="InterPro" id="IPR026846">
    <property type="entry name" value="Nse2(Mms21)"/>
</dbReference>
<reference evidence="14" key="1">
    <citation type="journal article" date="2020" name="Stud. Mycol.">
        <title>101 Dothideomycetes genomes: a test case for predicting lifestyles and emergence of pathogens.</title>
        <authorList>
            <person name="Haridas S."/>
            <person name="Albert R."/>
            <person name="Binder M."/>
            <person name="Bloem J."/>
            <person name="Labutti K."/>
            <person name="Salamov A."/>
            <person name="Andreopoulos B."/>
            <person name="Baker S."/>
            <person name="Barry K."/>
            <person name="Bills G."/>
            <person name="Bluhm B."/>
            <person name="Cannon C."/>
            <person name="Castanera R."/>
            <person name="Culley D."/>
            <person name="Daum C."/>
            <person name="Ezra D."/>
            <person name="Gonzalez J."/>
            <person name="Henrissat B."/>
            <person name="Kuo A."/>
            <person name="Liang C."/>
            <person name="Lipzen A."/>
            <person name="Lutzoni F."/>
            <person name="Magnuson J."/>
            <person name="Mondo S."/>
            <person name="Nolan M."/>
            <person name="Ohm R."/>
            <person name="Pangilinan J."/>
            <person name="Park H.-J."/>
            <person name="Ramirez L."/>
            <person name="Alfaro M."/>
            <person name="Sun H."/>
            <person name="Tritt A."/>
            <person name="Yoshinaga Y."/>
            <person name="Zwiers L.-H."/>
            <person name="Turgeon B."/>
            <person name="Goodwin S."/>
            <person name="Spatafora J."/>
            <person name="Crous P."/>
            <person name="Grigoriev I."/>
        </authorList>
    </citation>
    <scope>NUCLEOTIDE SEQUENCE</scope>
    <source>
        <strain evidence="14">CBS 125425</strain>
    </source>
</reference>
<dbReference type="Gene3D" id="3.30.40.10">
    <property type="entry name" value="Zinc/RING finger domain, C3HC4 (zinc finger)"/>
    <property type="match status" value="1"/>
</dbReference>
<dbReference type="CDD" id="cd16651">
    <property type="entry name" value="SPL-RING_NSE2"/>
    <property type="match status" value="1"/>
</dbReference>
<dbReference type="OrthoDB" id="756301at2759"/>